<dbReference type="Pfam" id="PF02601">
    <property type="entry name" value="Exonuc_VII_L"/>
    <property type="match status" value="1"/>
</dbReference>
<dbReference type="InterPro" id="IPR025824">
    <property type="entry name" value="OB-fold_nuc-bd_dom"/>
</dbReference>
<dbReference type="GO" id="GO:0008855">
    <property type="term" value="F:exodeoxyribonuclease VII activity"/>
    <property type="evidence" value="ECO:0007669"/>
    <property type="project" value="UniProtKB-UniRule"/>
</dbReference>
<evidence type="ECO:0000256" key="1">
    <source>
        <dbReference type="ARBA" id="ARBA00022490"/>
    </source>
</evidence>
<reference evidence="9 10" key="1">
    <citation type="submission" date="2018-08" db="EMBL/GenBank/DDBJ databases">
        <title>A genome reference for cultivated species of the human gut microbiota.</title>
        <authorList>
            <person name="Zou Y."/>
            <person name="Xue W."/>
            <person name="Luo G."/>
        </authorList>
    </citation>
    <scope>NUCLEOTIDE SEQUENCE [LARGE SCALE GENOMIC DNA]</scope>
    <source>
        <strain evidence="9 10">AF24-29</strain>
    </source>
</reference>
<dbReference type="HAMAP" id="MF_00378">
    <property type="entry name" value="Exonuc_7_L"/>
    <property type="match status" value="1"/>
</dbReference>
<dbReference type="GO" id="GO:0009318">
    <property type="term" value="C:exodeoxyribonuclease VII complex"/>
    <property type="evidence" value="ECO:0007669"/>
    <property type="project" value="UniProtKB-UniRule"/>
</dbReference>
<gene>
    <name evidence="5" type="primary">xseA</name>
    <name evidence="9" type="ORF">DWY25_11180</name>
</gene>
<dbReference type="Proteomes" id="UP000284178">
    <property type="component" value="Unassembled WGS sequence"/>
</dbReference>
<feature type="domain" description="OB-fold nucleic acid binding" evidence="8">
    <location>
        <begin position="6"/>
        <end position="100"/>
    </location>
</feature>
<comment type="subunit">
    <text evidence="5">Heterooligomer composed of large and small subunits.</text>
</comment>
<dbReference type="InterPro" id="IPR020579">
    <property type="entry name" value="Exonuc_VII_lsu_C"/>
</dbReference>
<dbReference type="NCBIfam" id="TIGR00237">
    <property type="entry name" value="xseA"/>
    <property type="match status" value="1"/>
</dbReference>
<evidence type="ECO:0000256" key="2">
    <source>
        <dbReference type="ARBA" id="ARBA00022722"/>
    </source>
</evidence>
<comment type="subcellular location">
    <subcellularLocation>
        <location evidence="5 6">Cytoplasm</location>
    </subcellularLocation>
</comment>
<dbReference type="GO" id="GO:0003676">
    <property type="term" value="F:nucleic acid binding"/>
    <property type="evidence" value="ECO:0007669"/>
    <property type="project" value="InterPro"/>
</dbReference>
<name>A0A412FY87_9FIRM</name>
<evidence type="ECO:0000313" key="9">
    <source>
        <dbReference type="EMBL" id="RGR73114.1"/>
    </source>
</evidence>
<comment type="catalytic activity">
    <reaction evidence="5 6">
        <text>Exonucleolytic cleavage in either 5'- to 3'- or 3'- to 5'-direction to yield nucleoside 5'-phosphates.</text>
        <dbReference type="EC" id="3.1.11.6"/>
    </reaction>
</comment>
<evidence type="ECO:0000259" key="7">
    <source>
        <dbReference type="Pfam" id="PF02601"/>
    </source>
</evidence>
<comment type="caution">
    <text evidence="9">The sequence shown here is derived from an EMBL/GenBank/DDBJ whole genome shotgun (WGS) entry which is preliminary data.</text>
</comment>
<comment type="function">
    <text evidence="5">Bidirectionally degrades single-stranded DNA into large acid-insoluble oligonucleotides, which are then degraded further into small acid-soluble oligonucleotides.</text>
</comment>
<dbReference type="CDD" id="cd04489">
    <property type="entry name" value="ExoVII_LU_OBF"/>
    <property type="match status" value="1"/>
</dbReference>
<comment type="similarity">
    <text evidence="5 6">Belongs to the XseA family.</text>
</comment>
<evidence type="ECO:0000256" key="5">
    <source>
        <dbReference type="HAMAP-Rule" id="MF_00378"/>
    </source>
</evidence>
<dbReference type="InterPro" id="IPR003753">
    <property type="entry name" value="Exonuc_VII_L"/>
</dbReference>
<keyword evidence="10" id="KW-1185">Reference proteome</keyword>
<evidence type="ECO:0000313" key="10">
    <source>
        <dbReference type="Proteomes" id="UP000284178"/>
    </source>
</evidence>
<evidence type="ECO:0000256" key="6">
    <source>
        <dbReference type="RuleBase" id="RU004355"/>
    </source>
</evidence>
<protein>
    <recommendedName>
        <fullName evidence="5">Exodeoxyribonuclease 7 large subunit</fullName>
        <ecNumber evidence="5">3.1.11.6</ecNumber>
    </recommendedName>
    <alternativeName>
        <fullName evidence="5">Exodeoxyribonuclease VII large subunit</fullName>
        <shortName evidence="5">Exonuclease VII large subunit</shortName>
    </alternativeName>
</protein>
<dbReference type="PANTHER" id="PTHR30008">
    <property type="entry name" value="EXODEOXYRIBONUCLEASE 7 LARGE SUBUNIT"/>
    <property type="match status" value="1"/>
</dbReference>
<accession>A0A412FY87</accession>
<keyword evidence="1 5" id="KW-0963">Cytoplasm</keyword>
<dbReference type="EC" id="3.1.11.6" evidence="5"/>
<proteinExistence type="inferred from homology"/>
<keyword evidence="2 5" id="KW-0540">Nuclease</keyword>
<dbReference type="GeneID" id="83015957"/>
<feature type="domain" description="Exonuclease VII large subunit C-terminal" evidence="7">
    <location>
        <begin position="124"/>
        <end position="434"/>
    </location>
</feature>
<evidence type="ECO:0000259" key="8">
    <source>
        <dbReference type="Pfam" id="PF13742"/>
    </source>
</evidence>
<dbReference type="RefSeq" id="WP_117895302.1">
    <property type="nucleotide sequence ID" value="NZ_CABJCV010000013.1"/>
</dbReference>
<dbReference type="GO" id="GO:0006308">
    <property type="term" value="P:DNA catabolic process"/>
    <property type="evidence" value="ECO:0007669"/>
    <property type="project" value="UniProtKB-UniRule"/>
</dbReference>
<dbReference type="Pfam" id="PF13742">
    <property type="entry name" value="tRNA_anti_2"/>
    <property type="match status" value="1"/>
</dbReference>
<dbReference type="AlphaFoldDB" id="A0A412FY87"/>
<dbReference type="EMBL" id="QRUP01000013">
    <property type="protein sequence ID" value="RGR73114.1"/>
    <property type="molecule type" value="Genomic_DNA"/>
</dbReference>
<keyword evidence="3 5" id="KW-0378">Hydrolase</keyword>
<organism evidence="9 10">
    <name type="scientific">Holdemania filiformis</name>
    <dbReference type="NCBI Taxonomy" id="61171"/>
    <lineage>
        <taxon>Bacteria</taxon>
        <taxon>Bacillati</taxon>
        <taxon>Bacillota</taxon>
        <taxon>Erysipelotrichia</taxon>
        <taxon>Erysipelotrichales</taxon>
        <taxon>Erysipelotrichaceae</taxon>
        <taxon>Holdemania</taxon>
    </lineage>
</organism>
<sequence length="443" mass="50321">MRNRQLSVSALVRYLKGKLDQDPLIQRVIVAGEISNFTAHRSGHWYFTLKDEKSRISCVMFASNAARCKFIPKEGDSVLVQANTSIFEASGQLQLYVTAMKPTGLGDLYLKYEELKRRLHEEGLFDPARKKPLPQYPMRIVVITGKNTAARQDVVTTLARRWPIAQVSEVPVLVQGEGAAAQICAALRQADTLGFDVMILARGGGSIEDLWSFNEECVARTMAGLQTPVICGVGHEVDVTIADLVADRRAPTPTGAAEMATPQLAEVQSHCLRQRQQLIYLMNQKLRQQRQRYQQQVESRIFQDPMSLLQPLQMRLDYDSSRLQNTTQRIRGQRARLDQLSAVLLNQTSRQVHLQQQRLGQLRLNLNHHEKQQLMLRQQQLKEKIRLLDAYSPLKILGRGYGLIAQNGHLVRSIQEVNINEELRIRLHDGQIQALVKEKEEQA</sequence>
<evidence type="ECO:0000256" key="4">
    <source>
        <dbReference type="ARBA" id="ARBA00022839"/>
    </source>
</evidence>
<dbReference type="PANTHER" id="PTHR30008:SF0">
    <property type="entry name" value="EXODEOXYRIBONUCLEASE 7 LARGE SUBUNIT"/>
    <property type="match status" value="1"/>
</dbReference>
<keyword evidence="4 5" id="KW-0269">Exonuclease</keyword>
<evidence type="ECO:0000256" key="3">
    <source>
        <dbReference type="ARBA" id="ARBA00022801"/>
    </source>
</evidence>
<dbReference type="GO" id="GO:0005737">
    <property type="term" value="C:cytoplasm"/>
    <property type="evidence" value="ECO:0007669"/>
    <property type="project" value="UniProtKB-SubCell"/>
</dbReference>